<name>A0ABS4WUJ2_9MICO</name>
<keyword evidence="3" id="KW-0119">Carbohydrate metabolism</keyword>
<evidence type="ECO:0000256" key="1">
    <source>
        <dbReference type="ARBA" id="ARBA00005336"/>
    </source>
</evidence>
<keyword evidence="4 6" id="KW-0326">Glycosidase</keyword>
<dbReference type="InterPro" id="IPR002772">
    <property type="entry name" value="Glyco_hydro_3_C"/>
</dbReference>
<dbReference type="PRINTS" id="PR00133">
    <property type="entry name" value="GLHYDRLASE3"/>
</dbReference>
<dbReference type="InterPro" id="IPR013783">
    <property type="entry name" value="Ig-like_fold"/>
</dbReference>
<feature type="domain" description="Fibronectin type III-like" evidence="5">
    <location>
        <begin position="669"/>
        <end position="738"/>
    </location>
</feature>
<evidence type="ECO:0000313" key="6">
    <source>
        <dbReference type="EMBL" id="MBP2379882.1"/>
    </source>
</evidence>
<dbReference type="SMART" id="SM01217">
    <property type="entry name" value="Fn3_like"/>
    <property type="match status" value="1"/>
</dbReference>
<dbReference type="GO" id="GO:0008422">
    <property type="term" value="F:beta-glucosidase activity"/>
    <property type="evidence" value="ECO:0007669"/>
    <property type="project" value="UniProtKB-EC"/>
</dbReference>
<gene>
    <name evidence="6" type="ORF">JOF42_003377</name>
</gene>
<dbReference type="Pfam" id="PF14310">
    <property type="entry name" value="Fn3-like"/>
    <property type="match status" value="1"/>
</dbReference>
<dbReference type="PROSITE" id="PS00775">
    <property type="entry name" value="GLYCOSYL_HYDROL_F3"/>
    <property type="match status" value="1"/>
</dbReference>
<dbReference type="InterPro" id="IPR036881">
    <property type="entry name" value="Glyco_hydro_3_C_sf"/>
</dbReference>
<comment type="similarity">
    <text evidence="1 4">Belongs to the glycosyl hydrolase 3 family.</text>
</comment>
<dbReference type="PANTHER" id="PTHR42715">
    <property type="entry name" value="BETA-GLUCOSIDASE"/>
    <property type="match status" value="1"/>
</dbReference>
<dbReference type="PANTHER" id="PTHR42715:SF10">
    <property type="entry name" value="BETA-GLUCOSIDASE"/>
    <property type="match status" value="1"/>
</dbReference>
<dbReference type="Gene3D" id="3.20.20.300">
    <property type="entry name" value="Glycoside hydrolase, family 3, N-terminal domain"/>
    <property type="match status" value="1"/>
</dbReference>
<dbReference type="SUPFAM" id="SSF51445">
    <property type="entry name" value="(Trans)glycosidases"/>
    <property type="match status" value="1"/>
</dbReference>
<dbReference type="SUPFAM" id="SSF52279">
    <property type="entry name" value="Beta-D-glucan exohydrolase, C-terminal domain"/>
    <property type="match status" value="1"/>
</dbReference>
<dbReference type="EMBL" id="JAGIOA010000001">
    <property type="protein sequence ID" value="MBP2379882.1"/>
    <property type="molecule type" value="Genomic_DNA"/>
</dbReference>
<comment type="caution">
    <text evidence="6">The sequence shown here is derived from an EMBL/GenBank/DDBJ whole genome shotgun (WGS) entry which is preliminary data.</text>
</comment>
<reference evidence="6 7" key="1">
    <citation type="submission" date="2021-03" db="EMBL/GenBank/DDBJ databases">
        <title>Sequencing the genomes of 1000 actinobacteria strains.</title>
        <authorList>
            <person name="Klenk H.-P."/>
        </authorList>
    </citation>
    <scope>NUCLEOTIDE SEQUENCE [LARGE SCALE GENOMIC DNA]</scope>
    <source>
        <strain evidence="6 7">DSM 13468</strain>
    </source>
</reference>
<dbReference type="Gene3D" id="2.60.40.10">
    <property type="entry name" value="Immunoglobulins"/>
    <property type="match status" value="1"/>
</dbReference>
<evidence type="ECO:0000256" key="4">
    <source>
        <dbReference type="RuleBase" id="RU361161"/>
    </source>
</evidence>
<dbReference type="RefSeq" id="WP_210098879.1">
    <property type="nucleotide sequence ID" value="NZ_BAAAIO010000002.1"/>
</dbReference>
<organism evidence="6 7">
    <name type="scientific">Microbacterium phyllosphaerae</name>
    <dbReference type="NCBI Taxonomy" id="124798"/>
    <lineage>
        <taxon>Bacteria</taxon>
        <taxon>Bacillati</taxon>
        <taxon>Actinomycetota</taxon>
        <taxon>Actinomycetes</taxon>
        <taxon>Micrococcales</taxon>
        <taxon>Microbacteriaceae</taxon>
        <taxon>Microbacterium</taxon>
    </lineage>
</organism>
<dbReference type="InterPro" id="IPR001764">
    <property type="entry name" value="Glyco_hydro_3_N"/>
</dbReference>
<dbReference type="InterPro" id="IPR017853">
    <property type="entry name" value="GH"/>
</dbReference>
<evidence type="ECO:0000256" key="3">
    <source>
        <dbReference type="ARBA" id="ARBA00023277"/>
    </source>
</evidence>
<dbReference type="InterPro" id="IPR036962">
    <property type="entry name" value="Glyco_hydro_3_N_sf"/>
</dbReference>
<dbReference type="EC" id="3.2.1.21" evidence="6"/>
<evidence type="ECO:0000313" key="7">
    <source>
        <dbReference type="Proteomes" id="UP000703720"/>
    </source>
</evidence>
<dbReference type="Pfam" id="PF01915">
    <property type="entry name" value="Glyco_hydro_3_C"/>
    <property type="match status" value="1"/>
</dbReference>
<keyword evidence="7" id="KW-1185">Reference proteome</keyword>
<dbReference type="InterPro" id="IPR019800">
    <property type="entry name" value="Glyco_hydro_3_AS"/>
</dbReference>
<protein>
    <submittedName>
        <fullName evidence="6">Beta-glucosidase</fullName>
        <ecNumber evidence="6">3.2.1.21</ecNumber>
    </submittedName>
</protein>
<dbReference type="InterPro" id="IPR050288">
    <property type="entry name" value="Cellulose_deg_GH3"/>
</dbReference>
<dbReference type="InterPro" id="IPR026891">
    <property type="entry name" value="Fn3-like"/>
</dbReference>
<dbReference type="Pfam" id="PF00933">
    <property type="entry name" value="Glyco_hydro_3"/>
    <property type="match status" value="1"/>
</dbReference>
<evidence type="ECO:0000256" key="2">
    <source>
        <dbReference type="ARBA" id="ARBA00022801"/>
    </source>
</evidence>
<evidence type="ECO:0000259" key="5">
    <source>
        <dbReference type="SMART" id="SM01217"/>
    </source>
</evidence>
<dbReference type="Gene3D" id="3.40.50.1700">
    <property type="entry name" value="Glycoside hydrolase family 3 C-terminal domain"/>
    <property type="match status" value="1"/>
</dbReference>
<sequence>MNPDAPRDHAWTDVTLTPAQRAEALLSQLTLREKLQQLGSTWPGSEDLEEAVAPLQETHQLALPFAEAIVDGIGHITRPFGTAPVDPSDGTRRLAHLQREVVAANRFGIPAIAHEECLTGLTAWKATVYPTPLAWAATFDPELVAEMGAAIGSDMADLGVHQGLAPVLDVVRDYRWGRVEETLGEDPHLVGEMAAAYVTGVQSAGIVATLKHFVGYSASRGARNHAPVSVGPRELRDVLLPPFEKAVVAANVRSVMNSYTELDGVPTASDRELLTGVLRDQWGFTGTVVSDYWAIPFLQSMHRVVGGLGDAGALALDAGIDVELPHTAAYTEELAERVSLQTIDTAVLRVLTQKAELGLLDAGWSPDRASTGTVDLDSARNRAIAGRLAEESVVLLRNEEARLPLVDGPRSILVVGPTADDPNALFGCYSFPNHVLPNFPDASMGVEASSVLEAVRREFPSASIRFVPGGAVTGDDATGIPAAVAAARDADLTIVVVGDRSGMFGHGTSGEGCDVLTLKLPGVQHRLAQEVLAAASSSILVVLSGRPYAIGELAGAADAALQVFFPGQEGAAAVAGVLSGRVRPSGRLPVQIPGAASAQPGTYLAPPLALRSEGISNIDPTPAFPFGFGLGYSRFEFADARVDADTITTDGVVVVSTTVTNAGEERGTAVPQLYLHDPVADVTRPVTQLIGFARVDLDPGESADVSFEVHADLASYTDRSLRRRVDQGVIRLRIDHHAAGVQTPVSIEVIGPVRTVDHTRVMTVPATVAIRVR</sequence>
<keyword evidence="2 4" id="KW-0378">Hydrolase</keyword>
<dbReference type="Proteomes" id="UP000703720">
    <property type="component" value="Unassembled WGS sequence"/>
</dbReference>
<accession>A0ABS4WUJ2</accession>
<proteinExistence type="inferred from homology"/>